<dbReference type="InterPro" id="IPR045851">
    <property type="entry name" value="AMP-bd_C_sf"/>
</dbReference>
<dbReference type="Pfam" id="PF00501">
    <property type="entry name" value="AMP-binding"/>
    <property type="match status" value="1"/>
</dbReference>
<evidence type="ECO:0000313" key="4">
    <source>
        <dbReference type="Proteomes" id="UP000318704"/>
    </source>
</evidence>
<dbReference type="KEGG" id="gaw:V144x_06570"/>
<dbReference type="InterPro" id="IPR042099">
    <property type="entry name" value="ANL_N_sf"/>
</dbReference>
<reference evidence="3 4" key="1">
    <citation type="submission" date="2019-03" db="EMBL/GenBank/DDBJ databases">
        <title>Deep-cultivation of Planctomycetes and their phenomic and genomic characterization uncovers novel biology.</title>
        <authorList>
            <person name="Wiegand S."/>
            <person name="Jogler M."/>
            <person name="Boedeker C."/>
            <person name="Pinto D."/>
            <person name="Vollmers J."/>
            <person name="Rivas-Marin E."/>
            <person name="Kohn T."/>
            <person name="Peeters S.H."/>
            <person name="Heuer A."/>
            <person name="Rast P."/>
            <person name="Oberbeckmann S."/>
            <person name="Bunk B."/>
            <person name="Jeske O."/>
            <person name="Meyerdierks A."/>
            <person name="Storesund J.E."/>
            <person name="Kallscheuer N."/>
            <person name="Luecker S."/>
            <person name="Lage O.M."/>
            <person name="Pohl T."/>
            <person name="Merkel B.J."/>
            <person name="Hornburger P."/>
            <person name="Mueller R.-W."/>
            <person name="Bruemmer F."/>
            <person name="Labrenz M."/>
            <person name="Spormann A.M."/>
            <person name="Op den Camp H."/>
            <person name="Overmann J."/>
            <person name="Amann R."/>
            <person name="Jetten M.S.M."/>
            <person name="Mascher T."/>
            <person name="Medema M.H."/>
            <person name="Devos D.P."/>
            <person name="Kaster A.-K."/>
            <person name="Ovreas L."/>
            <person name="Rohde M."/>
            <person name="Galperin M.Y."/>
            <person name="Jogler C."/>
        </authorList>
    </citation>
    <scope>NUCLEOTIDE SEQUENCE [LARGE SCALE GENOMIC DNA]</scope>
    <source>
        <strain evidence="3 4">V144</strain>
    </source>
</reference>
<dbReference type="EC" id="6.2.1.30" evidence="3"/>
<gene>
    <name evidence="3" type="primary">paaK</name>
    <name evidence="3" type="ORF">V144x_06570</name>
</gene>
<dbReference type="Pfam" id="PF14535">
    <property type="entry name" value="AMP-binding_C_2"/>
    <property type="match status" value="1"/>
</dbReference>
<evidence type="ECO:0000313" key="3">
    <source>
        <dbReference type="EMBL" id="QDT95217.1"/>
    </source>
</evidence>
<dbReference type="RefSeq" id="WP_232102698.1">
    <property type="nucleotide sequence ID" value="NZ_CP037920.1"/>
</dbReference>
<protein>
    <submittedName>
        <fullName evidence="3">Phenylacetate-coenzyme A ligase</fullName>
        <ecNumber evidence="3">6.2.1.30</ecNumber>
    </submittedName>
</protein>
<dbReference type="Proteomes" id="UP000318704">
    <property type="component" value="Chromosome"/>
</dbReference>
<dbReference type="Gene3D" id="3.30.300.30">
    <property type="match status" value="1"/>
</dbReference>
<evidence type="ECO:0000259" key="1">
    <source>
        <dbReference type="Pfam" id="PF00501"/>
    </source>
</evidence>
<organism evidence="3 4">
    <name type="scientific">Gimesia aquarii</name>
    <dbReference type="NCBI Taxonomy" id="2527964"/>
    <lineage>
        <taxon>Bacteria</taxon>
        <taxon>Pseudomonadati</taxon>
        <taxon>Planctomycetota</taxon>
        <taxon>Planctomycetia</taxon>
        <taxon>Planctomycetales</taxon>
        <taxon>Planctomycetaceae</taxon>
        <taxon>Gimesia</taxon>
    </lineage>
</organism>
<name>A0A517VQC7_9PLAN</name>
<proteinExistence type="predicted"/>
<accession>A0A517VQC7</accession>
<dbReference type="SUPFAM" id="SSF56801">
    <property type="entry name" value="Acetyl-CoA synthetase-like"/>
    <property type="match status" value="1"/>
</dbReference>
<feature type="domain" description="AMP-dependent synthetase/ligase" evidence="1">
    <location>
        <begin position="103"/>
        <end position="299"/>
    </location>
</feature>
<dbReference type="PANTHER" id="PTHR43845">
    <property type="entry name" value="BLR5969 PROTEIN"/>
    <property type="match status" value="1"/>
</dbReference>
<feature type="domain" description="AMP-dependent ligase C-terminal" evidence="2">
    <location>
        <begin position="349"/>
        <end position="439"/>
    </location>
</feature>
<evidence type="ECO:0000259" key="2">
    <source>
        <dbReference type="Pfam" id="PF14535"/>
    </source>
</evidence>
<sequence>MKQTSNYMNDLQNLPENQNRNVIEARQLQRLQGLLKEVSATNPFWSKKWEAAGVSVDAIQNLSDLQKLPVTTKTELVEDHLAHSPYGSNLTYPVEKYTRMHQTSGTTGSPMRWLDTKASWDWFGECWSQIYRMVGLYPEDRLFFPFSFGPFVGFWAAFEGATRLGHFCLAGGGMGSEARLQMILDNKITAICCTPTYALRLAEVAESENINLAMSRVRALIVAGEPGGNIEATKLRIGQAWGARVFDHWGMTEIGALGIEPLENPGGLNILETECIAEIVNPETLQPVVKGEQGELIITNLGRIGSPLIRYRTGDLVCEDTTDCPSGRSLLRLKGGILGRADDMVIIRGNNVFPSSLEAILRTFDQIAEYRIEVHTIRAMQHMKIELEPTGTLTSEEQQSQLITDVSNTIKDRLNFHAEVSTVAPGALPRFELKGRRFFKID</sequence>
<dbReference type="PANTHER" id="PTHR43845:SF1">
    <property type="entry name" value="BLR5969 PROTEIN"/>
    <property type="match status" value="1"/>
</dbReference>
<dbReference type="EMBL" id="CP037920">
    <property type="protein sequence ID" value="QDT95217.1"/>
    <property type="molecule type" value="Genomic_DNA"/>
</dbReference>
<dbReference type="AlphaFoldDB" id="A0A517VQC7"/>
<dbReference type="InterPro" id="IPR028154">
    <property type="entry name" value="AMP-dep_Lig_C"/>
</dbReference>
<keyword evidence="3" id="KW-0436">Ligase</keyword>
<dbReference type="InterPro" id="IPR000873">
    <property type="entry name" value="AMP-dep_synth/lig_dom"/>
</dbReference>
<dbReference type="Gene3D" id="3.40.50.12780">
    <property type="entry name" value="N-terminal domain of ligase-like"/>
    <property type="match status" value="1"/>
</dbReference>
<dbReference type="GO" id="GO:0047475">
    <property type="term" value="F:phenylacetate-CoA ligase activity"/>
    <property type="evidence" value="ECO:0007669"/>
    <property type="project" value="UniProtKB-EC"/>
</dbReference>